<organism evidence="10 11">
    <name type="scientific">Glossina morsitans morsitans</name>
    <name type="common">Savannah tsetse fly</name>
    <dbReference type="NCBI Taxonomy" id="37546"/>
    <lineage>
        <taxon>Eukaryota</taxon>
        <taxon>Metazoa</taxon>
        <taxon>Ecdysozoa</taxon>
        <taxon>Arthropoda</taxon>
        <taxon>Hexapoda</taxon>
        <taxon>Insecta</taxon>
        <taxon>Pterygota</taxon>
        <taxon>Neoptera</taxon>
        <taxon>Endopterygota</taxon>
        <taxon>Diptera</taxon>
        <taxon>Brachycera</taxon>
        <taxon>Muscomorpha</taxon>
        <taxon>Hippoboscoidea</taxon>
        <taxon>Glossinidae</taxon>
        <taxon>Glossina</taxon>
    </lineage>
</organism>
<dbReference type="GO" id="GO:0033179">
    <property type="term" value="C:proton-transporting V-type ATPase, V0 domain"/>
    <property type="evidence" value="ECO:0007669"/>
    <property type="project" value="InterPro"/>
</dbReference>
<dbReference type="GO" id="GO:0012505">
    <property type="term" value="C:endomembrane system"/>
    <property type="evidence" value="ECO:0007669"/>
    <property type="project" value="UniProtKB-SubCell"/>
</dbReference>
<comment type="similarity">
    <text evidence="2">Belongs to the V-ATPase e1/e2 subunit family.</text>
</comment>
<dbReference type="STRING" id="37546.A0A1B0GAD9"/>
<keyword evidence="8 9" id="KW-0472">Membrane</keyword>
<dbReference type="PANTHER" id="PTHR12263">
    <property type="entry name" value="VACUOLAR ATP SYNTHASE SUBUNIT H"/>
    <property type="match status" value="1"/>
</dbReference>
<dbReference type="Pfam" id="PF05493">
    <property type="entry name" value="ATP_synt_H"/>
    <property type="match status" value="1"/>
</dbReference>
<keyword evidence="3" id="KW-0813">Transport</keyword>
<keyword evidence="7" id="KW-0406">Ion transport</keyword>
<keyword evidence="5" id="KW-0375">Hydrogen ion transport</keyword>
<evidence type="ECO:0000256" key="1">
    <source>
        <dbReference type="ARBA" id="ARBA00004127"/>
    </source>
</evidence>
<evidence type="ECO:0000313" key="11">
    <source>
        <dbReference type="Proteomes" id="UP000092444"/>
    </source>
</evidence>
<comment type="subcellular location">
    <subcellularLocation>
        <location evidence="1">Endomembrane system</location>
        <topology evidence="1">Multi-pass membrane protein</topology>
    </subcellularLocation>
</comment>
<dbReference type="EnsemblMetazoa" id="GMOY010274-RA">
    <property type="protein sequence ID" value="GMOY010274-PA"/>
    <property type="gene ID" value="GMOY010274"/>
</dbReference>
<dbReference type="PANTHER" id="PTHR12263:SF0">
    <property type="entry name" value="V-TYPE PROTON ATPASE SUBUNIT"/>
    <property type="match status" value="1"/>
</dbReference>
<keyword evidence="11" id="KW-1185">Reference proteome</keyword>
<evidence type="ECO:0008006" key="12">
    <source>
        <dbReference type="Google" id="ProtNLM"/>
    </source>
</evidence>
<keyword evidence="6 9" id="KW-1133">Transmembrane helix</keyword>
<protein>
    <recommendedName>
        <fullName evidence="12">V-type proton ATPase subunit</fullName>
    </recommendedName>
</protein>
<dbReference type="InterPro" id="IPR008389">
    <property type="entry name" value="ATPase_V0-cplx_e1/e2_su"/>
</dbReference>
<evidence type="ECO:0000256" key="6">
    <source>
        <dbReference type="ARBA" id="ARBA00022989"/>
    </source>
</evidence>
<accession>A0A1B0GAD9</accession>
<dbReference type="EMBL" id="CCAG010011415">
    <property type="status" value="NOT_ANNOTATED_CDS"/>
    <property type="molecule type" value="Genomic_DNA"/>
</dbReference>
<sequence>MAVALIPMLFVTVFWIIIGMIIPLLIRQGPNRGVIRCILVLTAVTCWLFWFSCYMAQSNPLEGPILSQKAVFMIAEKWGYKLE</sequence>
<evidence type="ECO:0000256" key="7">
    <source>
        <dbReference type="ARBA" id="ARBA00023065"/>
    </source>
</evidence>
<reference evidence="10" key="1">
    <citation type="submission" date="2020-05" db="UniProtKB">
        <authorList>
            <consortium name="EnsemblMetazoa"/>
        </authorList>
    </citation>
    <scope>IDENTIFICATION</scope>
    <source>
        <strain evidence="10">Yale</strain>
    </source>
</reference>
<feature type="transmembrane region" description="Helical" evidence="9">
    <location>
        <begin position="33"/>
        <end position="51"/>
    </location>
</feature>
<feature type="transmembrane region" description="Helical" evidence="9">
    <location>
        <begin position="6"/>
        <end position="26"/>
    </location>
</feature>
<name>A0A1B0GAD9_GLOMM</name>
<evidence type="ECO:0000256" key="9">
    <source>
        <dbReference type="SAM" id="Phobius"/>
    </source>
</evidence>
<keyword evidence="4 9" id="KW-0812">Transmembrane</keyword>
<evidence type="ECO:0000256" key="2">
    <source>
        <dbReference type="ARBA" id="ARBA00008328"/>
    </source>
</evidence>
<dbReference type="AlphaFoldDB" id="A0A1B0GAD9"/>
<evidence type="ECO:0000313" key="10">
    <source>
        <dbReference type="EnsemblMetazoa" id="GMOY010274-PA"/>
    </source>
</evidence>
<dbReference type="GO" id="GO:0033181">
    <property type="term" value="C:plasma membrane proton-transporting V-type ATPase complex"/>
    <property type="evidence" value="ECO:0007669"/>
    <property type="project" value="TreeGrafter"/>
</dbReference>
<dbReference type="GO" id="GO:0046961">
    <property type="term" value="F:proton-transporting ATPase activity, rotational mechanism"/>
    <property type="evidence" value="ECO:0007669"/>
    <property type="project" value="InterPro"/>
</dbReference>
<dbReference type="PhylomeDB" id="A0A1B0GAD9"/>
<evidence type="ECO:0000256" key="5">
    <source>
        <dbReference type="ARBA" id="ARBA00022781"/>
    </source>
</evidence>
<evidence type="ECO:0000256" key="3">
    <source>
        <dbReference type="ARBA" id="ARBA00022448"/>
    </source>
</evidence>
<evidence type="ECO:0000256" key="8">
    <source>
        <dbReference type="ARBA" id="ARBA00023136"/>
    </source>
</evidence>
<evidence type="ECO:0000256" key="4">
    <source>
        <dbReference type="ARBA" id="ARBA00022692"/>
    </source>
</evidence>
<proteinExistence type="inferred from homology"/>
<dbReference type="Proteomes" id="UP000092444">
    <property type="component" value="Unassembled WGS sequence"/>
</dbReference>